<evidence type="ECO:0000256" key="6">
    <source>
        <dbReference type="ARBA" id="ARBA00022777"/>
    </source>
</evidence>
<evidence type="ECO:0000313" key="9">
    <source>
        <dbReference type="Proteomes" id="UP001549366"/>
    </source>
</evidence>
<accession>A0ABV2SK66</accession>
<dbReference type="Pfam" id="PF00359">
    <property type="entry name" value="PTS_EIIA_2"/>
    <property type="match status" value="1"/>
</dbReference>
<keyword evidence="5" id="KW-0598">Phosphotransferase system</keyword>
<keyword evidence="3" id="KW-0762">Sugar transport</keyword>
<evidence type="ECO:0000256" key="3">
    <source>
        <dbReference type="ARBA" id="ARBA00022597"/>
    </source>
</evidence>
<reference evidence="8 9" key="1">
    <citation type="submission" date="2024-06" db="EMBL/GenBank/DDBJ databases">
        <title>Genomic Encyclopedia of Type Strains, Phase V (KMG-V): Genome sequencing to study the core and pangenomes of soil and plant-associated prokaryotes.</title>
        <authorList>
            <person name="Whitman W."/>
        </authorList>
    </citation>
    <scope>NUCLEOTIDE SEQUENCE [LARGE SCALE GENOMIC DNA]</scope>
    <source>
        <strain evidence="8 9">NE40</strain>
    </source>
</reference>
<dbReference type="CDD" id="cd00211">
    <property type="entry name" value="PTS_IIA_fru"/>
    <property type="match status" value="1"/>
</dbReference>
<dbReference type="InterPro" id="IPR002178">
    <property type="entry name" value="PTS_EIIA_type-2_dom"/>
</dbReference>
<dbReference type="PROSITE" id="PS51094">
    <property type="entry name" value="PTS_EIIA_TYPE_2"/>
    <property type="match status" value="1"/>
</dbReference>
<evidence type="ECO:0000256" key="2">
    <source>
        <dbReference type="ARBA" id="ARBA00022553"/>
    </source>
</evidence>
<comment type="caution">
    <text evidence="8">The sequence shown here is derived from an EMBL/GenBank/DDBJ whole genome shotgun (WGS) entry which is preliminary data.</text>
</comment>
<keyword evidence="9" id="KW-1185">Reference proteome</keyword>
<keyword evidence="4" id="KW-0808">Transferase</keyword>
<dbReference type="Proteomes" id="UP001549366">
    <property type="component" value="Unassembled WGS sequence"/>
</dbReference>
<evidence type="ECO:0000259" key="7">
    <source>
        <dbReference type="PROSITE" id="PS51094"/>
    </source>
</evidence>
<feature type="domain" description="PTS EIIA type-2" evidence="7">
    <location>
        <begin position="33"/>
        <end position="173"/>
    </location>
</feature>
<dbReference type="InterPro" id="IPR016152">
    <property type="entry name" value="PTrfase/Anion_transptr"/>
</dbReference>
<dbReference type="PANTHER" id="PTHR30181">
    <property type="entry name" value="MANNITOL PERMEASE IIC COMPONENT"/>
    <property type="match status" value="1"/>
</dbReference>
<evidence type="ECO:0000256" key="1">
    <source>
        <dbReference type="ARBA" id="ARBA00022448"/>
    </source>
</evidence>
<dbReference type="InterPro" id="IPR050893">
    <property type="entry name" value="Sugar_PTS"/>
</dbReference>
<name>A0ABV2SK66_9GAMM</name>
<protein>
    <submittedName>
        <fullName evidence="8">Mannitol/fructose-specific phosphotransferase system IIA component</fullName>
    </submittedName>
</protein>
<dbReference type="Gene3D" id="3.40.930.10">
    <property type="entry name" value="Mannitol-specific EII, Chain A"/>
    <property type="match status" value="1"/>
</dbReference>
<organism evidence="8 9">
    <name type="scientific">Endozoicomonas lisbonensis</name>
    <dbReference type="NCBI Taxonomy" id="3120522"/>
    <lineage>
        <taxon>Bacteria</taxon>
        <taxon>Pseudomonadati</taxon>
        <taxon>Pseudomonadota</taxon>
        <taxon>Gammaproteobacteria</taxon>
        <taxon>Oceanospirillales</taxon>
        <taxon>Endozoicomonadaceae</taxon>
        <taxon>Endozoicomonas</taxon>
    </lineage>
</organism>
<dbReference type="EMBL" id="JBEWTB010000002">
    <property type="protein sequence ID" value="MET4758157.1"/>
    <property type="molecule type" value="Genomic_DNA"/>
</dbReference>
<keyword evidence="1" id="KW-0813">Transport</keyword>
<evidence type="ECO:0000256" key="4">
    <source>
        <dbReference type="ARBA" id="ARBA00022679"/>
    </source>
</evidence>
<dbReference type="PANTHER" id="PTHR30181:SF2">
    <property type="entry name" value="PTS SYSTEM MANNITOL-SPECIFIC EIICBA COMPONENT"/>
    <property type="match status" value="1"/>
</dbReference>
<keyword evidence="6" id="KW-0418">Kinase</keyword>
<dbReference type="SUPFAM" id="SSF55804">
    <property type="entry name" value="Phoshotransferase/anion transport protein"/>
    <property type="match status" value="1"/>
</dbReference>
<evidence type="ECO:0000313" key="8">
    <source>
        <dbReference type="EMBL" id="MET4758157.1"/>
    </source>
</evidence>
<keyword evidence="2" id="KW-0597">Phosphoprotein</keyword>
<gene>
    <name evidence="8" type="ORF">V5J35_003349</name>
</gene>
<proteinExistence type="predicted"/>
<evidence type="ECO:0000256" key="5">
    <source>
        <dbReference type="ARBA" id="ARBA00022683"/>
    </source>
</evidence>
<sequence length="174" mass="19556">MRFYYGNSIFIFGCLKLPGALWKTNSLMVCSMDHLLKSHIFLRQFAPNKYRALKQACLKLIEAGMVGPGYFHGMCRRELLSSTYLDNGIAVPHGVPGSRSEINNSGMIIMQFPEGVDWGDNNRAFLLCALAANGKEHLKMLSHLACSLDDTELCRKLAVTEQVDQIYQSITRFC</sequence>